<dbReference type="Pfam" id="PF03446">
    <property type="entry name" value="NAD_binding_2"/>
    <property type="match status" value="1"/>
</dbReference>
<feature type="domain" description="6-phosphogluconate dehydrogenase C-terminal" evidence="5">
    <location>
        <begin position="167"/>
        <end position="300"/>
    </location>
</feature>
<dbReference type="GO" id="GO:0004616">
    <property type="term" value="F:phosphogluconate dehydrogenase (decarboxylating) activity"/>
    <property type="evidence" value="ECO:0007669"/>
    <property type="project" value="InterPro"/>
</dbReference>
<comment type="pathway">
    <text evidence="1">Carbohydrate degradation; pentose phosphate pathway.</text>
</comment>
<dbReference type="InterPro" id="IPR036291">
    <property type="entry name" value="NAD(P)-bd_dom_sf"/>
</dbReference>
<dbReference type="InterPro" id="IPR004849">
    <property type="entry name" value="6DGDH_YqeC"/>
</dbReference>
<dbReference type="AlphaFoldDB" id="A0A5C4S336"/>
<evidence type="ECO:0000313" key="7">
    <source>
        <dbReference type="Proteomes" id="UP000309544"/>
    </source>
</evidence>
<sequence>MKTGFIGLGKMGMNMVAGLLDHGHEVLVYDLSQSNMEEAAGIGARAVDSLSTMVSQLEPRRILWMMVPAGKPVDTTMDALLPHLSAGDILVDGGNSNYRDSVRRARDAARYGVLFLDIGTSGGLEGARHGACMMAGGSREAYEQLEPLIRDMCVDGGYGYMGASGAGHFAKMVHNGVEYGMMQAIGEGFDILDSSQFEFDHREVARVWSNGSVIRGWLMELVCRAFEKDGRLDYLSGEIADSGEGKWTLEAALEEEVSAPVIAAALFRRYRSRSDDNFSDKVVAALRHEFGGHGFSSKEV</sequence>
<accession>A0A5C4S336</accession>
<comment type="caution">
    <text evidence="6">The sequence shown here is derived from an EMBL/GenBank/DDBJ whole genome shotgun (WGS) entry which is preliminary data.</text>
</comment>
<dbReference type="InterPro" id="IPR006114">
    <property type="entry name" value="6PGDH_C"/>
</dbReference>
<dbReference type="InterPro" id="IPR008927">
    <property type="entry name" value="6-PGluconate_DH-like_C_sf"/>
</dbReference>
<dbReference type="SUPFAM" id="SSF51735">
    <property type="entry name" value="NAD(P)-binding Rossmann-fold domains"/>
    <property type="match status" value="1"/>
</dbReference>
<dbReference type="GO" id="GO:0006098">
    <property type="term" value="P:pentose-phosphate shunt"/>
    <property type="evidence" value="ECO:0007669"/>
    <property type="project" value="InterPro"/>
</dbReference>
<dbReference type="Gene3D" id="3.40.50.720">
    <property type="entry name" value="NAD(P)-binding Rossmann-like Domain"/>
    <property type="match status" value="1"/>
</dbReference>
<evidence type="ECO:0000256" key="2">
    <source>
        <dbReference type="ARBA" id="ARBA00008419"/>
    </source>
</evidence>
<dbReference type="InterPro" id="IPR006115">
    <property type="entry name" value="6PGDH_NADP-bd"/>
</dbReference>
<proteinExistence type="inferred from homology"/>
<comment type="similarity">
    <text evidence="2">Belongs to the 6-phosphogluconate dehydrogenase family.</text>
</comment>
<keyword evidence="7" id="KW-1185">Reference proteome</keyword>
<dbReference type="Pfam" id="PF00393">
    <property type="entry name" value="6PGD"/>
    <property type="match status" value="1"/>
</dbReference>
<dbReference type="GO" id="GO:0019521">
    <property type="term" value="P:D-gluconate metabolic process"/>
    <property type="evidence" value="ECO:0007669"/>
    <property type="project" value="UniProtKB-KW"/>
</dbReference>
<reference evidence="6 7" key="1">
    <citation type="submission" date="2019-05" db="EMBL/GenBank/DDBJ databases">
        <title>Draft Whole-Genome sequence of the green sulfur bacterium Prosthecochloris vibrioformis DSM 260.</title>
        <authorList>
            <person name="Meyer T.E."/>
            <person name="Kyndt J.A."/>
        </authorList>
    </citation>
    <scope>NUCLEOTIDE SEQUENCE [LARGE SCALE GENOMIC DNA]</scope>
    <source>
        <strain evidence="6 7">DSM 260</strain>
    </source>
</reference>
<dbReference type="Gene3D" id="1.10.1040.10">
    <property type="entry name" value="N-(1-d-carboxylethyl)-l-norvaline Dehydrogenase, domain 2"/>
    <property type="match status" value="1"/>
</dbReference>
<evidence type="ECO:0000313" key="6">
    <source>
        <dbReference type="EMBL" id="TNJ37906.1"/>
    </source>
</evidence>
<evidence type="ECO:0000256" key="4">
    <source>
        <dbReference type="ARBA" id="ARBA00023064"/>
    </source>
</evidence>
<evidence type="ECO:0000256" key="1">
    <source>
        <dbReference type="ARBA" id="ARBA00004959"/>
    </source>
</evidence>
<organism evidence="6 7">
    <name type="scientific">Prosthecochloris vibrioformis</name>
    <name type="common">Chlorobium vibrioforme</name>
    <dbReference type="NCBI Taxonomy" id="1098"/>
    <lineage>
        <taxon>Bacteria</taxon>
        <taxon>Pseudomonadati</taxon>
        <taxon>Chlorobiota</taxon>
        <taxon>Chlorobiia</taxon>
        <taxon>Chlorobiales</taxon>
        <taxon>Chlorobiaceae</taxon>
        <taxon>Prosthecochloris</taxon>
    </lineage>
</organism>
<dbReference type="PRINTS" id="PR00076">
    <property type="entry name" value="6PGDHDRGNASE"/>
</dbReference>
<dbReference type="GO" id="GO:0050661">
    <property type="term" value="F:NADP binding"/>
    <property type="evidence" value="ECO:0007669"/>
    <property type="project" value="InterPro"/>
</dbReference>
<dbReference type="InterPro" id="IPR013328">
    <property type="entry name" value="6PGD_dom2"/>
</dbReference>
<dbReference type="InterPro" id="IPR006184">
    <property type="entry name" value="6PGdom_BS"/>
</dbReference>
<dbReference type="RefSeq" id="WP_139626111.1">
    <property type="nucleotide sequence ID" value="NZ_VDCI01000001.1"/>
</dbReference>
<name>A0A5C4S336_PROVB</name>
<evidence type="ECO:0000256" key="3">
    <source>
        <dbReference type="ARBA" id="ARBA00023002"/>
    </source>
</evidence>
<dbReference type="SUPFAM" id="SSF48179">
    <property type="entry name" value="6-phosphogluconate dehydrogenase C-terminal domain-like"/>
    <property type="match status" value="1"/>
</dbReference>
<dbReference type="NCBIfam" id="TIGR00872">
    <property type="entry name" value="gnd_rel"/>
    <property type="match status" value="1"/>
</dbReference>
<dbReference type="PROSITE" id="PS00461">
    <property type="entry name" value="6PGD"/>
    <property type="match status" value="1"/>
</dbReference>
<dbReference type="Proteomes" id="UP000309544">
    <property type="component" value="Unassembled WGS sequence"/>
</dbReference>
<keyword evidence="4" id="KW-0311">Gluconate utilization</keyword>
<evidence type="ECO:0000259" key="5">
    <source>
        <dbReference type="SMART" id="SM01350"/>
    </source>
</evidence>
<protein>
    <submittedName>
        <fullName evidence="6">Decarboxylating 6-phosphogluconate dehydrogenase</fullName>
    </submittedName>
</protein>
<keyword evidence="3" id="KW-0560">Oxidoreductase</keyword>
<gene>
    <name evidence="6" type="primary">gnd</name>
    <name evidence="6" type="ORF">FGF68_01645</name>
</gene>
<dbReference type="NCBIfam" id="NF007161">
    <property type="entry name" value="PRK09599.1"/>
    <property type="match status" value="1"/>
</dbReference>
<dbReference type="EMBL" id="VDCI01000001">
    <property type="protein sequence ID" value="TNJ37906.1"/>
    <property type="molecule type" value="Genomic_DNA"/>
</dbReference>
<dbReference type="SMART" id="SM01350">
    <property type="entry name" value="6PGD"/>
    <property type="match status" value="1"/>
</dbReference>
<dbReference type="PANTHER" id="PTHR11811">
    <property type="entry name" value="6-PHOSPHOGLUCONATE DEHYDROGENASE"/>
    <property type="match status" value="1"/>
</dbReference>
<dbReference type="InterPro" id="IPR006183">
    <property type="entry name" value="Pgluconate_DH"/>
</dbReference>